<gene>
    <name evidence="1" type="ORF">ACFSUE_03075</name>
</gene>
<comment type="caution">
    <text evidence="1">The sequence shown here is derived from an EMBL/GenBank/DDBJ whole genome shotgun (WGS) entry which is preliminary data.</text>
</comment>
<name>A0ABW5RYT2_9BACL</name>
<evidence type="ECO:0000313" key="1">
    <source>
        <dbReference type="EMBL" id="MFD2692628.1"/>
    </source>
</evidence>
<dbReference type="InterPro" id="IPR009057">
    <property type="entry name" value="Homeodomain-like_sf"/>
</dbReference>
<dbReference type="RefSeq" id="WP_253065639.1">
    <property type="nucleotide sequence ID" value="NZ_JAMXWM010000056.1"/>
</dbReference>
<accession>A0ABW5RYT2</accession>
<keyword evidence="2" id="KW-1185">Reference proteome</keyword>
<dbReference type="Gene3D" id="1.10.10.60">
    <property type="entry name" value="Homeodomain-like"/>
    <property type="match status" value="1"/>
</dbReference>
<dbReference type="Proteomes" id="UP001597399">
    <property type="component" value="Unassembled WGS sequence"/>
</dbReference>
<evidence type="ECO:0000313" key="2">
    <source>
        <dbReference type="Proteomes" id="UP001597399"/>
    </source>
</evidence>
<sequence length="195" mass="22781">MAKGKFERWITKEGLSLVEGWARDGLTDEQIASNMGISAATLYRWKDKYREICEALKKGKEVVDYQVENALLKRALGYTFTEKKYEPVKMSEEEYFAKKTQAVNHYKLEHPEATMEDIRVVELRVSRYKSVVMEERVKEIAPDTTAQIFWLKNRKPARWRDKKETELSGGLDVNNPYAGLTTEELRKIARSEKHE</sequence>
<dbReference type="InterPro" id="IPR002514">
    <property type="entry name" value="Transposase_8"/>
</dbReference>
<organism evidence="1 2">
    <name type="scientific">Sporolactobacillus shoreicorticis</name>
    <dbReference type="NCBI Taxonomy" id="1923877"/>
    <lineage>
        <taxon>Bacteria</taxon>
        <taxon>Bacillati</taxon>
        <taxon>Bacillota</taxon>
        <taxon>Bacilli</taxon>
        <taxon>Bacillales</taxon>
        <taxon>Sporolactobacillaceae</taxon>
        <taxon>Sporolactobacillus</taxon>
    </lineage>
</organism>
<dbReference type="SUPFAM" id="SSF46689">
    <property type="entry name" value="Homeodomain-like"/>
    <property type="match status" value="1"/>
</dbReference>
<proteinExistence type="predicted"/>
<protein>
    <submittedName>
        <fullName evidence="1">Transposase</fullName>
    </submittedName>
</protein>
<dbReference type="Pfam" id="PF01527">
    <property type="entry name" value="HTH_Tnp_1"/>
    <property type="match status" value="1"/>
</dbReference>
<reference evidence="2" key="1">
    <citation type="journal article" date="2019" name="Int. J. Syst. Evol. Microbiol.">
        <title>The Global Catalogue of Microorganisms (GCM) 10K type strain sequencing project: providing services to taxonomists for standard genome sequencing and annotation.</title>
        <authorList>
            <consortium name="The Broad Institute Genomics Platform"/>
            <consortium name="The Broad Institute Genome Sequencing Center for Infectious Disease"/>
            <person name="Wu L."/>
            <person name="Ma J."/>
        </authorList>
    </citation>
    <scope>NUCLEOTIDE SEQUENCE [LARGE SCALE GENOMIC DNA]</scope>
    <source>
        <strain evidence="2">TISTR 2466</strain>
    </source>
</reference>
<dbReference type="EMBL" id="JBHUMQ010000005">
    <property type="protein sequence ID" value="MFD2692628.1"/>
    <property type="molecule type" value="Genomic_DNA"/>
</dbReference>